<protein>
    <submittedName>
        <fullName evidence="2">Uncharacterized protein</fullName>
    </submittedName>
</protein>
<evidence type="ECO:0000313" key="3">
    <source>
        <dbReference type="Proteomes" id="UP000266723"/>
    </source>
</evidence>
<dbReference type="EMBL" id="QGKV02000759">
    <property type="protein sequence ID" value="KAF3564352.1"/>
    <property type="molecule type" value="Genomic_DNA"/>
</dbReference>
<reference evidence="2 3" key="1">
    <citation type="journal article" date="2020" name="BMC Genomics">
        <title>Intraspecific diversification of the crop wild relative Brassica cretica Lam. using demographic model selection.</title>
        <authorList>
            <person name="Kioukis A."/>
            <person name="Michalopoulou V.A."/>
            <person name="Briers L."/>
            <person name="Pirintsos S."/>
            <person name="Studholme D.J."/>
            <person name="Pavlidis P."/>
            <person name="Sarris P.F."/>
        </authorList>
    </citation>
    <scope>NUCLEOTIDE SEQUENCE [LARGE SCALE GENOMIC DNA]</scope>
    <source>
        <strain evidence="3">cv. PFS-1207/04</strain>
    </source>
</reference>
<organism evidence="2 3">
    <name type="scientific">Brassica cretica</name>
    <name type="common">Mustard</name>
    <dbReference type="NCBI Taxonomy" id="69181"/>
    <lineage>
        <taxon>Eukaryota</taxon>
        <taxon>Viridiplantae</taxon>
        <taxon>Streptophyta</taxon>
        <taxon>Embryophyta</taxon>
        <taxon>Tracheophyta</taxon>
        <taxon>Spermatophyta</taxon>
        <taxon>Magnoliopsida</taxon>
        <taxon>eudicotyledons</taxon>
        <taxon>Gunneridae</taxon>
        <taxon>Pentapetalae</taxon>
        <taxon>rosids</taxon>
        <taxon>malvids</taxon>
        <taxon>Brassicales</taxon>
        <taxon>Brassicaceae</taxon>
        <taxon>Brassiceae</taxon>
        <taxon>Brassica</taxon>
    </lineage>
</organism>
<proteinExistence type="predicted"/>
<comment type="caution">
    <text evidence="2">The sequence shown here is derived from an EMBL/GenBank/DDBJ whole genome shotgun (WGS) entry which is preliminary data.</text>
</comment>
<dbReference type="Proteomes" id="UP000266723">
    <property type="component" value="Unassembled WGS sequence"/>
</dbReference>
<keyword evidence="3" id="KW-1185">Reference proteome</keyword>
<feature type="transmembrane region" description="Helical" evidence="1">
    <location>
        <begin position="156"/>
        <end position="176"/>
    </location>
</feature>
<keyword evidence="1" id="KW-0812">Transmembrane</keyword>
<evidence type="ECO:0000313" key="2">
    <source>
        <dbReference type="EMBL" id="KAF3564352.1"/>
    </source>
</evidence>
<evidence type="ECO:0000256" key="1">
    <source>
        <dbReference type="SAM" id="Phobius"/>
    </source>
</evidence>
<name>A0ABQ7CWQ3_BRACR</name>
<keyword evidence="1" id="KW-0472">Membrane</keyword>
<accession>A0ABQ7CWQ3</accession>
<gene>
    <name evidence="2" type="ORF">DY000_02016865</name>
</gene>
<keyword evidence="1" id="KW-1133">Transmembrane helix</keyword>
<sequence>MEALIGFPSVTSVTAINSYQSGTVIQGFIPSGRVHKYLPDMKQGSDYSLFNFYGSKSKPFGFHSYEDFEDNCDLKGDLHDVVGHMNLVNGQTFIEHPILDEVEIATHCVFLFIYNHMTSCSLLLLVGLLIDAYVSHYNDNSLKNLQSGMQAWSNNITKLIATLTGYTYLFMFLVVVSPNGKRMHMEQEGPSLGQKFCLEGFEHVNQLEALNLTLTIIENLELREWFCCSPLYFNWRQNIISDFSGNVYSNDEHMLNASQQQQLEDRSG</sequence>